<sequence>MEVHTFPRTVDEIYDDYCHRRYGLQRALTDDADALLEKCDPYRENLCLYGDRSGGWAVEPPAEEIPAELPEPCLGINFARNGLSRQEWLALVAAHSDAWLVAVAFFYAVKLDSSGRARLFRQLNSQPTLFEVVTGRARPTPAPAKPGGGKRGGGSMFAEGGPTGPGAPPRLPPVPFKEKDMPASANGSKLPDPRGRRLQYEDITPRLQGKFTELYWPDDALWYLVYIDRIDVRGKTANIIYYPSEELEELDLDEIARDGHMSLLPQSGLQ</sequence>
<evidence type="ECO:0000313" key="4">
    <source>
        <dbReference type="Proteomes" id="UP000247498"/>
    </source>
</evidence>
<dbReference type="PANTHER" id="PTHR12321">
    <property type="entry name" value="CPG BINDING PROTEIN"/>
    <property type="match status" value="1"/>
</dbReference>
<dbReference type="GO" id="GO:0042393">
    <property type="term" value="F:histone binding"/>
    <property type="evidence" value="ECO:0007669"/>
    <property type="project" value="InterPro"/>
</dbReference>
<evidence type="ECO:0000313" key="3">
    <source>
        <dbReference type="EMBL" id="GBF89017.1"/>
    </source>
</evidence>
<dbReference type="GO" id="GO:0005634">
    <property type="term" value="C:nucleus"/>
    <property type="evidence" value="ECO:0007669"/>
    <property type="project" value="TreeGrafter"/>
</dbReference>
<dbReference type="EMBL" id="BDRX01000007">
    <property type="protein sequence ID" value="GBF89017.1"/>
    <property type="molecule type" value="Genomic_DNA"/>
</dbReference>
<dbReference type="GO" id="GO:0003712">
    <property type="term" value="F:transcription coregulator activity"/>
    <property type="evidence" value="ECO:0007669"/>
    <property type="project" value="TreeGrafter"/>
</dbReference>
<dbReference type="InterPro" id="IPR021998">
    <property type="entry name" value="Alfin_N"/>
</dbReference>
<dbReference type="InterPro" id="IPR045104">
    <property type="entry name" value="Alfin"/>
</dbReference>
<reference evidence="3 4" key="1">
    <citation type="journal article" date="2018" name="Sci. Rep.">
        <title>Raphidocelis subcapitata (=Pseudokirchneriella subcapitata) provides an insight into genome evolution and environmental adaptations in the Sphaeropleales.</title>
        <authorList>
            <person name="Suzuki S."/>
            <person name="Yamaguchi H."/>
            <person name="Nakajima N."/>
            <person name="Kawachi M."/>
        </authorList>
    </citation>
    <scope>NUCLEOTIDE SEQUENCE [LARGE SCALE GENOMIC DNA]</scope>
    <source>
        <strain evidence="3 4">NIES-35</strain>
    </source>
</reference>
<name>A0A2V0NVQ0_9CHLO</name>
<dbReference type="GO" id="GO:0006355">
    <property type="term" value="P:regulation of DNA-templated transcription"/>
    <property type="evidence" value="ECO:0007669"/>
    <property type="project" value="InterPro"/>
</dbReference>
<dbReference type="STRING" id="307507.A0A2V0NVQ0"/>
<feature type="compositionally biased region" description="Pro residues" evidence="1">
    <location>
        <begin position="165"/>
        <end position="175"/>
    </location>
</feature>
<protein>
    <recommendedName>
        <fullName evidence="2">Alfin N-terminal domain-containing protein</fullName>
    </recommendedName>
</protein>
<dbReference type="InParanoid" id="A0A2V0NVQ0"/>
<dbReference type="GO" id="GO:0000976">
    <property type="term" value="F:transcription cis-regulatory region binding"/>
    <property type="evidence" value="ECO:0007669"/>
    <property type="project" value="TreeGrafter"/>
</dbReference>
<dbReference type="Proteomes" id="UP000247498">
    <property type="component" value="Unassembled WGS sequence"/>
</dbReference>
<dbReference type="Pfam" id="PF12165">
    <property type="entry name" value="Alfin"/>
    <property type="match status" value="1"/>
</dbReference>
<dbReference type="AlphaFoldDB" id="A0A2V0NVQ0"/>
<feature type="domain" description="Alfin N-terminal" evidence="2">
    <location>
        <begin position="9"/>
        <end position="134"/>
    </location>
</feature>
<dbReference type="OrthoDB" id="436852at2759"/>
<organism evidence="3 4">
    <name type="scientific">Raphidocelis subcapitata</name>
    <dbReference type="NCBI Taxonomy" id="307507"/>
    <lineage>
        <taxon>Eukaryota</taxon>
        <taxon>Viridiplantae</taxon>
        <taxon>Chlorophyta</taxon>
        <taxon>core chlorophytes</taxon>
        <taxon>Chlorophyceae</taxon>
        <taxon>CS clade</taxon>
        <taxon>Sphaeropleales</taxon>
        <taxon>Selenastraceae</taxon>
        <taxon>Raphidocelis</taxon>
    </lineage>
</organism>
<accession>A0A2V0NVQ0</accession>
<proteinExistence type="predicted"/>
<feature type="region of interest" description="Disordered" evidence="1">
    <location>
        <begin position="136"/>
        <end position="196"/>
    </location>
</feature>
<gene>
    <name evidence="3" type="ORF">Rsub_01516</name>
</gene>
<feature type="compositionally biased region" description="Gly residues" evidence="1">
    <location>
        <begin position="146"/>
        <end position="155"/>
    </location>
</feature>
<evidence type="ECO:0000259" key="2">
    <source>
        <dbReference type="Pfam" id="PF12165"/>
    </source>
</evidence>
<keyword evidence="4" id="KW-1185">Reference proteome</keyword>
<dbReference type="PANTHER" id="PTHR12321:SF98">
    <property type="entry name" value="PHD FINGER PROTEIN ALFIN-LIKE 5"/>
    <property type="match status" value="1"/>
</dbReference>
<evidence type="ECO:0000256" key="1">
    <source>
        <dbReference type="SAM" id="MobiDB-lite"/>
    </source>
</evidence>
<comment type="caution">
    <text evidence="3">The sequence shown here is derived from an EMBL/GenBank/DDBJ whole genome shotgun (WGS) entry which is preliminary data.</text>
</comment>